<dbReference type="STRING" id="454006.SAMN05421825_1177"/>
<comment type="subcellular location">
    <subcellularLocation>
        <location evidence="1">Membrane</location>
        <topology evidence="1">Multi-pass membrane protein</topology>
    </subcellularLocation>
</comment>
<proteinExistence type="predicted"/>
<evidence type="ECO:0000256" key="2">
    <source>
        <dbReference type="ARBA" id="ARBA00022692"/>
    </source>
</evidence>
<evidence type="ECO:0000256" key="4">
    <source>
        <dbReference type="ARBA" id="ARBA00023125"/>
    </source>
</evidence>
<dbReference type="InterPro" id="IPR019109">
    <property type="entry name" value="MamF_MmsF"/>
</dbReference>
<feature type="domain" description="HTH cro/C1-type" evidence="7">
    <location>
        <begin position="6"/>
        <end position="60"/>
    </location>
</feature>
<accession>A0A1G7ISE3</accession>
<dbReference type="InterPro" id="IPR001387">
    <property type="entry name" value="Cro/C1-type_HTH"/>
</dbReference>
<name>A0A1G7ISE3_9FLAO</name>
<dbReference type="SUPFAM" id="SSF47413">
    <property type="entry name" value="lambda repressor-like DNA-binding domains"/>
    <property type="match status" value="1"/>
</dbReference>
<keyword evidence="2 6" id="KW-0812">Transmembrane</keyword>
<keyword evidence="4" id="KW-0238">DNA-binding</keyword>
<evidence type="ECO:0000313" key="9">
    <source>
        <dbReference type="Proteomes" id="UP000199203"/>
    </source>
</evidence>
<dbReference type="PANTHER" id="PTHR46797">
    <property type="entry name" value="HTH-TYPE TRANSCRIPTIONAL REGULATOR"/>
    <property type="match status" value="1"/>
</dbReference>
<keyword evidence="5 6" id="KW-0472">Membrane</keyword>
<dbReference type="PANTHER" id="PTHR46797:SF1">
    <property type="entry name" value="METHYLPHOSPHONATE SYNTHASE"/>
    <property type="match status" value="1"/>
</dbReference>
<dbReference type="Proteomes" id="UP000199203">
    <property type="component" value="Unassembled WGS sequence"/>
</dbReference>
<dbReference type="InterPro" id="IPR050807">
    <property type="entry name" value="TransReg_Diox_bact_type"/>
</dbReference>
<dbReference type="OrthoDB" id="1357763at2"/>
<dbReference type="PROSITE" id="PS50943">
    <property type="entry name" value="HTH_CROC1"/>
    <property type="match status" value="1"/>
</dbReference>
<dbReference type="EMBL" id="FNBH01000001">
    <property type="protein sequence ID" value="SDF15591.1"/>
    <property type="molecule type" value="Genomic_DNA"/>
</dbReference>
<evidence type="ECO:0000313" key="8">
    <source>
        <dbReference type="EMBL" id="SDF15591.1"/>
    </source>
</evidence>
<dbReference type="Gene3D" id="1.10.260.40">
    <property type="entry name" value="lambda repressor-like DNA-binding domains"/>
    <property type="match status" value="1"/>
</dbReference>
<reference evidence="9" key="1">
    <citation type="submission" date="2016-10" db="EMBL/GenBank/DDBJ databases">
        <authorList>
            <person name="Varghese N."/>
            <person name="Submissions S."/>
        </authorList>
    </citation>
    <scope>NUCLEOTIDE SEQUENCE [LARGE SCALE GENOMIC DNA]</scope>
    <source>
        <strain evidence="9">DSM 19684</strain>
    </source>
</reference>
<evidence type="ECO:0000256" key="1">
    <source>
        <dbReference type="ARBA" id="ARBA00004141"/>
    </source>
</evidence>
<gene>
    <name evidence="8" type="ORF">SAMN05421825_1177</name>
</gene>
<organism evidence="8 9">
    <name type="scientific">Epilithonimonas hungarica</name>
    <dbReference type="NCBI Taxonomy" id="454006"/>
    <lineage>
        <taxon>Bacteria</taxon>
        <taxon>Pseudomonadati</taxon>
        <taxon>Bacteroidota</taxon>
        <taxon>Flavobacteriia</taxon>
        <taxon>Flavobacteriales</taxon>
        <taxon>Weeksellaceae</taxon>
        <taxon>Chryseobacterium group</taxon>
        <taxon>Epilithonimonas</taxon>
    </lineage>
</organism>
<dbReference type="Pfam" id="PF01381">
    <property type="entry name" value="HTH_3"/>
    <property type="match status" value="1"/>
</dbReference>
<dbReference type="InterPro" id="IPR010982">
    <property type="entry name" value="Lambda_DNA-bd_dom_sf"/>
</dbReference>
<feature type="transmembrane region" description="Helical" evidence="6">
    <location>
        <begin position="123"/>
        <end position="142"/>
    </location>
</feature>
<evidence type="ECO:0000256" key="5">
    <source>
        <dbReference type="ARBA" id="ARBA00023136"/>
    </source>
</evidence>
<dbReference type="GO" id="GO:0003700">
    <property type="term" value="F:DNA-binding transcription factor activity"/>
    <property type="evidence" value="ECO:0007669"/>
    <property type="project" value="TreeGrafter"/>
</dbReference>
<feature type="transmembrane region" description="Helical" evidence="6">
    <location>
        <begin position="82"/>
        <end position="107"/>
    </location>
</feature>
<sequence>MTISKLATYRRNKGLSQEQLSELSGVSVRTIQRIEKGTVEAHLTTLKLLAECLDVKTEDLLKPEEASLTLEEIKKPGKIVPLYQILALAGLFFPILNIILPAVLWWMKKDELPEYDSTGKETINFQISITMLFIPAIVLMVYEFPIGFSLVLLIYIYALVLTCINLIRAVNKQSIRYPLSFSFLR</sequence>
<dbReference type="CDD" id="cd00093">
    <property type="entry name" value="HTH_XRE"/>
    <property type="match status" value="1"/>
</dbReference>
<dbReference type="AlphaFoldDB" id="A0A1G7ISE3"/>
<dbReference type="GO" id="GO:0005829">
    <property type="term" value="C:cytosol"/>
    <property type="evidence" value="ECO:0007669"/>
    <property type="project" value="TreeGrafter"/>
</dbReference>
<dbReference type="RefSeq" id="WP_089872157.1">
    <property type="nucleotide sequence ID" value="NZ_FNBH01000001.1"/>
</dbReference>
<evidence type="ECO:0000256" key="6">
    <source>
        <dbReference type="SAM" id="Phobius"/>
    </source>
</evidence>
<dbReference type="Pfam" id="PF09685">
    <property type="entry name" value="MamF_MmsF"/>
    <property type="match status" value="1"/>
</dbReference>
<keyword evidence="9" id="KW-1185">Reference proteome</keyword>
<dbReference type="SMART" id="SM00530">
    <property type="entry name" value="HTH_XRE"/>
    <property type="match status" value="1"/>
</dbReference>
<dbReference type="GO" id="GO:0003677">
    <property type="term" value="F:DNA binding"/>
    <property type="evidence" value="ECO:0007669"/>
    <property type="project" value="UniProtKB-KW"/>
</dbReference>
<evidence type="ECO:0000256" key="3">
    <source>
        <dbReference type="ARBA" id="ARBA00022989"/>
    </source>
</evidence>
<evidence type="ECO:0000259" key="7">
    <source>
        <dbReference type="PROSITE" id="PS50943"/>
    </source>
</evidence>
<keyword evidence="3 6" id="KW-1133">Transmembrane helix</keyword>
<feature type="transmembrane region" description="Helical" evidence="6">
    <location>
        <begin position="148"/>
        <end position="167"/>
    </location>
</feature>
<protein>
    <submittedName>
        <fullName evidence="8">Uncharacterized conserved protein, Tic20 family</fullName>
    </submittedName>
</protein>